<evidence type="ECO:0000256" key="1">
    <source>
        <dbReference type="ARBA" id="ARBA00005417"/>
    </source>
</evidence>
<reference evidence="6" key="1">
    <citation type="submission" date="2020-07" db="EMBL/GenBank/DDBJ databases">
        <title>Huge and variable diversity of episymbiotic CPR bacteria and DPANN archaea in groundwater ecosystems.</title>
        <authorList>
            <person name="He C.Y."/>
            <person name="Keren R."/>
            <person name="Whittaker M."/>
            <person name="Farag I.F."/>
            <person name="Doudna J."/>
            <person name="Cate J.H.D."/>
            <person name="Banfield J.F."/>
        </authorList>
    </citation>
    <scope>NUCLEOTIDE SEQUENCE</scope>
    <source>
        <strain evidence="6">NC_groundwater_1482_Ag_S-0.65um_47_24</strain>
    </source>
</reference>
<dbReference type="InterPro" id="IPR003593">
    <property type="entry name" value="AAA+_ATPase"/>
</dbReference>
<evidence type="ECO:0000259" key="5">
    <source>
        <dbReference type="PROSITE" id="PS50893"/>
    </source>
</evidence>
<evidence type="ECO:0000313" key="6">
    <source>
        <dbReference type="EMBL" id="MBI4596196.1"/>
    </source>
</evidence>
<dbReference type="PANTHER" id="PTHR43335">
    <property type="entry name" value="ABC TRANSPORTER, ATP-BINDING PROTEIN"/>
    <property type="match status" value="1"/>
</dbReference>
<dbReference type="PANTHER" id="PTHR43335:SF4">
    <property type="entry name" value="ABC TRANSPORTER, ATP-BINDING PROTEIN"/>
    <property type="match status" value="1"/>
</dbReference>
<dbReference type="Proteomes" id="UP000772181">
    <property type="component" value="Unassembled WGS sequence"/>
</dbReference>
<organism evidence="6 7">
    <name type="scientific">Tectimicrobiota bacterium</name>
    <dbReference type="NCBI Taxonomy" id="2528274"/>
    <lineage>
        <taxon>Bacteria</taxon>
        <taxon>Pseudomonadati</taxon>
        <taxon>Nitrospinota/Tectimicrobiota group</taxon>
        <taxon>Candidatus Tectimicrobiota</taxon>
    </lineage>
</organism>
<dbReference type="EMBL" id="JACQWF010000331">
    <property type="protein sequence ID" value="MBI4596196.1"/>
    <property type="molecule type" value="Genomic_DNA"/>
</dbReference>
<evidence type="ECO:0000256" key="2">
    <source>
        <dbReference type="ARBA" id="ARBA00022448"/>
    </source>
</evidence>
<sequence>MIEAENLTKYYGDHLAIEALSFKVNKGEIVGLLGPNGAGKTTTMRILSGFMPPSRGTVKVAGYDSITQSLEMRKRVGYMPETVPLYNDMTVRAYLGFFATLKAIPKPKREERVAEIMRLLQIDDYSDTLIEKLSKGYRQRVGLAQAILHEPEVLILDEPTIGIDPRQVVETRNLIKKLGKEHTIILSSHILPELSMICEKVIIMDQGKIVAVDRPDTLSLKLRGAQHIELEVMGPAEDVLTRLNQVKGVWQVRMEGSGQKRRFTVECPPGEEMCYQLATAIVQGGWRLLELKSSEMSLEDIFLKLTSLPHEGLREG</sequence>
<comment type="similarity">
    <text evidence="1">Belongs to the ABC transporter superfamily.</text>
</comment>
<dbReference type="GO" id="GO:0016887">
    <property type="term" value="F:ATP hydrolysis activity"/>
    <property type="evidence" value="ECO:0007669"/>
    <property type="project" value="InterPro"/>
</dbReference>
<dbReference type="InterPro" id="IPR027417">
    <property type="entry name" value="P-loop_NTPase"/>
</dbReference>
<evidence type="ECO:0000313" key="7">
    <source>
        <dbReference type="Proteomes" id="UP000772181"/>
    </source>
</evidence>
<protein>
    <submittedName>
        <fullName evidence="6">ABC transporter ATP-binding protein</fullName>
    </submittedName>
</protein>
<dbReference type="Pfam" id="PF00005">
    <property type="entry name" value="ABC_tran"/>
    <property type="match status" value="1"/>
</dbReference>
<dbReference type="Gene3D" id="3.40.50.300">
    <property type="entry name" value="P-loop containing nucleotide triphosphate hydrolases"/>
    <property type="match status" value="1"/>
</dbReference>
<dbReference type="GO" id="GO:0005524">
    <property type="term" value="F:ATP binding"/>
    <property type="evidence" value="ECO:0007669"/>
    <property type="project" value="UniProtKB-KW"/>
</dbReference>
<proteinExistence type="inferred from homology"/>
<dbReference type="SMART" id="SM00382">
    <property type="entry name" value="AAA"/>
    <property type="match status" value="1"/>
</dbReference>
<keyword evidence="2" id="KW-0813">Transport</keyword>
<evidence type="ECO:0000256" key="4">
    <source>
        <dbReference type="ARBA" id="ARBA00022840"/>
    </source>
</evidence>
<dbReference type="PROSITE" id="PS50893">
    <property type="entry name" value="ABC_TRANSPORTER_2"/>
    <property type="match status" value="1"/>
</dbReference>
<gene>
    <name evidence="6" type="ORF">HY730_07470</name>
</gene>
<comment type="caution">
    <text evidence="6">The sequence shown here is derived from an EMBL/GenBank/DDBJ whole genome shotgun (WGS) entry which is preliminary data.</text>
</comment>
<dbReference type="AlphaFoldDB" id="A0A933GLP6"/>
<keyword evidence="4 6" id="KW-0067">ATP-binding</keyword>
<name>A0A933GLP6_UNCTE</name>
<dbReference type="InterPro" id="IPR003439">
    <property type="entry name" value="ABC_transporter-like_ATP-bd"/>
</dbReference>
<accession>A0A933GLP6</accession>
<dbReference type="CDD" id="cd03230">
    <property type="entry name" value="ABC_DR_subfamily_A"/>
    <property type="match status" value="1"/>
</dbReference>
<feature type="domain" description="ABC transporter" evidence="5">
    <location>
        <begin position="2"/>
        <end position="231"/>
    </location>
</feature>
<dbReference type="SUPFAM" id="SSF52540">
    <property type="entry name" value="P-loop containing nucleoside triphosphate hydrolases"/>
    <property type="match status" value="1"/>
</dbReference>
<evidence type="ECO:0000256" key="3">
    <source>
        <dbReference type="ARBA" id="ARBA00022741"/>
    </source>
</evidence>
<keyword evidence="3" id="KW-0547">Nucleotide-binding</keyword>